<keyword evidence="6" id="KW-0630">Potassium</keyword>
<feature type="transmembrane region" description="Helical" evidence="13">
    <location>
        <begin position="353"/>
        <end position="374"/>
    </location>
</feature>
<keyword evidence="8" id="KW-0406">Ion transport</keyword>
<keyword evidence="5" id="KW-0631">Potassium channel</keyword>
<feature type="domain" description="Calcium-activated potassium channel BK alpha subunit" evidence="14">
    <location>
        <begin position="649"/>
        <end position="735"/>
    </location>
</feature>
<evidence type="ECO:0000256" key="9">
    <source>
        <dbReference type="ARBA" id="ARBA00023136"/>
    </source>
</evidence>
<comment type="subcellular location">
    <subcellularLocation>
        <location evidence="1">Membrane</location>
        <topology evidence="1">Multi-pass membrane protein</topology>
    </subcellularLocation>
</comment>
<feature type="region of interest" description="Disordered" evidence="12">
    <location>
        <begin position="886"/>
        <end position="912"/>
    </location>
</feature>
<keyword evidence="10" id="KW-0407">Ion channel</keyword>
<evidence type="ECO:0000256" key="12">
    <source>
        <dbReference type="SAM" id="MobiDB-lite"/>
    </source>
</evidence>
<organism evidence="17 18">
    <name type="scientific">Catenaria anguillulae PL171</name>
    <dbReference type="NCBI Taxonomy" id="765915"/>
    <lineage>
        <taxon>Eukaryota</taxon>
        <taxon>Fungi</taxon>
        <taxon>Fungi incertae sedis</taxon>
        <taxon>Blastocladiomycota</taxon>
        <taxon>Blastocladiomycetes</taxon>
        <taxon>Blastocladiales</taxon>
        <taxon>Catenariaceae</taxon>
        <taxon>Catenaria</taxon>
    </lineage>
</organism>
<sequence length="1492" mass="165521">MSTPSDSQEQLASPTPPPPAFRPHRPAPHAADSDSESPYYHPSPNTHPFANSFATFTSYADTASMSHIHPTTYPRSNANNRLSWTLLPEQTADPSQPNQQEPMQLHDAPFHSQFEQSHTTDHGHSLPTTAPRPATAATAATCAAAAGDTTGNRVWTRWRRRIKRAVHHQPTTVSKWHSHMPDVVGVPAETQKQAQALMTQSLRGRSANWAATVSGAAHRFAGFNWVRNGYEHARQKQRRTPSNRLSIGYWVDLLVHRPRLIVAEWIKSYKWILVGLIALEMLMDLTLVILYLAQMAHDRTEDREYLIGKGLYPSFIWTPRPYEYWVIACAFSLFNLVALITRTSFSEMPLRTLMHPLSIIDLFTTGPALVSVFIPNGRYLFLPYFLRCVHMIPRLRRLMHIRMEVSEVLVPADSLREKLVVQIATLACYVYVLACTFQYVEEATGAQDLAGVDAIYFAVVSMSTVGYGDLTAKSTEGRLVVILGLIIAFVAIPSIISAALETYRAHKAGGGVYESHRTPHVVLIGRFDNVSFVTSLLHSFFFNESAIPVRVVLLARHSLTAEVKTLISTPMFRDQVHFIRGSALNESDLIRAKVRTALAVFIITVHAPEEDERNVLRVWSVAKHAPDAEIYVHTHAPTYDRFVVQHATAVACAEDLKQALLGCNLMHPGAATLVTNLINNCKPLETYASPWLAQYGDGLGHEQYNFSVVPVFVGRRFHHIAAYLYCEFQVVAIAIRIPVFHRDVNFDTLDYHVVLNPAEDYVFRGNEEIVCIAQGLSELERIHNLTPETFERSLNGHPLVREALNTPCSARSTLDRSLDRPPTSTTSPPRAPRPGVHPNRFLARQPTLPVVTGGQFRMGCPDAPFTADPRKVPVCHLLFDPPLTPQEVEIGNASHHHSSSSAPPGIGHGPEQPAEQFVMEDHIVVVTERWQLFRFLCTLRSAHIPVEDLRPILFFSSELPSMDDFQYLAAFPMIRYLRGNPRRRRDLIRANIHMADRILILGPATDDPKGEDFADLQPILTRHITLHTLNKMGAPPVYTMVELNSTSAIQFLEASSMDINAAVRRSSGSIQGGPATPTSRASLSGDDERGPAAGKQRHGSASHIPVSRVRTLPAAGIGSPDTIVIERRSPLPSPHPSALDLHGPSGRTAHAPAGSPALSHHRRHVAFAESPTSPPPVPLLPPHLAVGRHSPSTASHPVTSHSPPPPPAIPISEAGVSSIESVYEPLMPQPHRATARDKGISISVPNFNSLTTDSLPASPYVPGVLTHDPTEMPPAVPDPVSEFMEEAGQGHATRRRTRRRRGSMHQSHAEDAVLEKVDGLKSQQDGPTPIWLAPDPVQRDDGVFGYHIGYPPPPRRFQRFYDPHFASGEAFVGDMLNTILLQHFFNPTVLDCARLFSGIRSRNDIRLNRELKVNMRFLYTEDMPEKHIGCTYKELFLDLCLNRGVVALGLYRAPCPELGNQQSFVWTAPVPDAVLKKDDVIFVLKVQESTNP</sequence>
<feature type="domain" description="RCK N-terminal" evidence="16">
    <location>
        <begin position="919"/>
        <end position="1021"/>
    </location>
</feature>
<feature type="transmembrane region" description="Helical" evidence="13">
    <location>
        <begin position="419"/>
        <end position="440"/>
    </location>
</feature>
<feature type="region of interest" description="Disordered" evidence="12">
    <location>
        <begin position="1"/>
        <end position="44"/>
    </location>
</feature>
<feature type="transmembrane region" description="Helical" evidence="13">
    <location>
        <begin position="322"/>
        <end position="341"/>
    </location>
</feature>
<comment type="catalytic activity">
    <reaction evidence="11">
        <text>K(+)(in) = K(+)(out)</text>
        <dbReference type="Rhea" id="RHEA:29463"/>
        <dbReference type="ChEBI" id="CHEBI:29103"/>
    </reaction>
</comment>
<protein>
    <recommendedName>
        <fullName evidence="19">Calcium-activated potassium channel BK alpha subunit domain-containing protein</fullName>
    </recommendedName>
</protein>
<feature type="compositionally biased region" description="Low complexity" evidence="12">
    <location>
        <begin position="1190"/>
        <end position="1201"/>
    </location>
</feature>
<keyword evidence="7 13" id="KW-1133">Transmembrane helix</keyword>
<dbReference type="PANTHER" id="PTHR10027:SF10">
    <property type="entry name" value="SLOWPOKE 2, ISOFORM D"/>
    <property type="match status" value="1"/>
</dbReference>
<dbReference type="Proteomes" id="UP000193411">
    <property type="component" value="Unassembled WGS sequence"/>
</dbReference>
<keyword evidence="18" id="KW-1185">Reference proteome</keyword>
<evidence type="ECO:0000256" key="5">
    <source>
        <dbReference type="ARBA" id="ARBA00022826"/>
    </source>
</evidence>
<keyword evidence="3" id="KW-0633">Potassium transport</keyword>
<feature type="transmembrane region" description="Helical" evidence="13">
    <location>
        <begin position="479"/>
        <end position="500"/>
    </location>
</feature>
<comment type="caution">
    <text evidence="17">The sequence shown here is derived from an EMBL/GenBank/DDBJ whole genome shotgun (WGS) entry which is preliminary data.</text>
</comment>
<feature type="region of interest" description="Disordered" evidence="12">
    <location>
        <begin position="810"/>
        <end position="844"/>
    </location>
</feature>
<evidence type="ECO:0000256" key="6">
    <source>
        <dbReference type="ARBA" id="ARBA00022958"/>
    </source>
</evidence>
<dbReference type="EMBL" id="MCFL01000012">
    <property type="protein sequence ID" value="ORZ37521.1"/>
    <property type="molecule type" value="Genomic_DNA"/>
</dbReference>
<feature type="region of interest" description="Disordered" evidence="12">
    <location>
        <begin position="1065"/>
        <end position="1212"/>
    </location>
</feature>
<evidence type="ECO:0000259" key="14">
    <source>
        <dbReference type="Pfam" id="PF03493"/>
    </source>
</evidence>
<feature type="region of interest" description="Disordered" evidence="12">
    <location>
        <begin position="113"/>
        <end position="136"/>
    </location>
</feature>
<dbReference type="InterPro" id="IPR003148">
    <property type="entry name" value="RCK_N"/>
</dbReference>
<feature type="compositionally biased region" description="Low complexity" evidence="12">
    <location>
        <begin position="127"/>
        <end position="136"/>
    </location>
</feature>
<name>A0A1Y2HUS5_9FUNG</name>
<feature type="domain" description="RCK N-terminal" evidence="16">
    <location>
        <begin position="518"/>
        <end position="632"/>
    </location>
</feature>
<evidence type="ECO:0000313" key="17">
    <source>
        <dbReference type="EMBL" id="ORZ37521.1"/>
    </source>
</evidence>
<evidence type="ECO:0000256" key="2">
    <source>
        <dbReference type="ARBA" id="ARBA00022448"/>
    </source>
</evidence>
<evidence type="ECO:0000259" key="15">
    <source>
        <dbReference type="Pfam" id="PF07885"/>
    </source>
</evidence>
<reference evidence="17 18" key="1">
    <citation type="submission" date="2016-07" db="EMBL/GenBank/DDBJ databases">
        <title>Pervasive Adenine N6-methylation of Active Genes in Fungi.</title>
        <authorList>
            <consortium name="DOE Joint Genome Institute"/>
            <person name="Mondo S.J."/>
            <person name="Dannebaum R.O."/>
            <person name="Kuo R.C."/>
            <person name="Labutti K."/>
            <person name="Haridas S."/>
            <person name="Kuo A."/>
            <person name="Salamov A."/>
            <person name="Ahrendt S.R."/>
            <person name="Lipzen A."/>
            <person name="Sullivan W."/>
            <person name="Andreopoulos W.B."/>
            <person name="Clum A."/>
            <person name="Lindquist E."/>
            <person name="Daum C."/>
            <person name="Ramamoorthy G.K."/>
            <person name="Gryganskyi A."/>
            <person name="Culley D."/>
            <person name="Magnuson J.K."/>
            <person name="James T.Y."/>
            <person name="O'Malley M.A."/>
            <person name="Stajich J.E."/>
            <person name="Spatafora J.W."/>
            <person name="Visel A."/>
            <person name="Grigoriev I.V."/>
        </authorList>
    </citation>
    <scope>NUCLEOTIDE SEQUENCE [LARGE SCALE GENOMIC DNA]</scope>
    <source>
        <strain evidence="17 18">PL171</strain>
    </source>
</reference>
<feature type="compositionally biased region" description="Pro residues" evidence="12">
    <location>
        <begin position="1172"/>
        <end position="1181"/>
    </location>
</feature>
<dbReference type="Pfam" id="PF03493">
    <property type="entry name" value="BK_channel_a"/>
    <property type="match status" value="1"/>
</dbReference>
<dbReference type="GO" id="GO:0005267">
    <property type="term" value="F:potassium channel activity"/>
    <property type="evidence" value="ECO:0007669"/>
    <property type="project" value="UniProtKB-KW"/>
</dbReference>
<evidence type="ECO:0000256" key="1">
    <source>
        <dbReference type="ARBA" id="ARBA00004141"/>
    </source>
</evidence>
<dbReference type="Pfam" id="PF07885">
    <property type="entry name" value="Ion_trans_2"/>
    <property type="match status" value="1"/>
</dbReference>
<dbReference type="SUPFAM" id="SSF81324">
    <property type="entry name" value="Voltage-gated potassium channels"/>
    <property type="match status" value="1"/>
</dbReference>
<feature type="compositionally biased region" description="Basic residues" evidence="12">
    <location>
        <begin position="1292"/>
        <end position="1303"/>
    </location>
</feature>
<feature type="compositionally biased region" description="Polar residues" evidence="12">
    <location>
        <begin position="1"/>
        <end position="11"/>
    </location>
</feature>
<evidence type="ECO:0000256" key="7">
    <source>
        <dbReference type="ARBA" id="ARBA00022989"/>
    </source>
</evidence>
<accession>A0A1Y2HUS5</accession>
<evidence type="ECO:0000313" key="18">
    <source>
        <dbReference type="Proteomes" id="UP000193411"/>
    </source>
</evidence>
<keyword evidence="4 13" id="KW-0812">Transmembrane</keyword>
<dbReference type="InterPro" id="IPR013099">
    <property type="entry name" value="K_chnl_dom"/>
</dbReference>
<feature type="transmembrane region" description="Helical" evidence="13">
    <location>
        <begin position="446"/>
        <end position="467"/>
    </location>
</feature>
<dbReference type="Gene3D" id="3.40.50.720">
    <property type="entry name" value="NAD(P)-binding Rossmann-like Domain"/>
    <property type="match status" value="2"/>
</dbReference>
<evidence type="ECO:0000256" key="10">
    <source>
        <dbReference type="ARBA" id="ARBA00023303"/>
    </source>
</evidence>
<dbReference type="InterPro" id="IPR003929">
    <property type="entry name" value="K_chnl_BK_asu"/>
</dbReference>
<dbReference type="OrthoDB" id="297496at2759"/>
<dbReference type="Pfam" id="PF22614">
    <property type="entry name" value="Slo-like_RCK"/>
    <property type="match status" value="2"/>
</dbReference>
<proteinExistence type="predicted"/>
<evidence type="ECO:0000256" key="11">
    <source>
        <dbReference type="ARBA" id="ARBA00034430"/>
    </source>
</evidence>
<dbReference type="GO" id="GO:0016020">
    <property type="term" value="C:membrane"/>
    <property type="evidence" value="ECO:0007669"/>
    <property type="project" value="UniProtKB-SubCell"/>
</dbReference>
<dbReference type="PANTHER" id="PTHR10027">
    <property type="entry name" value="CALCIUM-ACTIVATED POTASSIUM CHANNEL ALPHA CHAIN"/>
    <property type="match status" value="1"/>
</dbReference>
<evidence type="ECO:0008006" key="19">
    <source>
        <dbReference type="Google" id="ProtNLM"/>
    </source>
</evidence>
<feature type="region of interest" description="Disordered" evidence="12">
    <location>
        <begin position="1287"/>
        <end position="1313"/>
    </location>
</feature>
<evidence type="ECO:0000256" key="3">
    <source>
        <dbReference type="ARBA" id="ARBA00022538"/>
    </source>
</evidence>
<evidence type="ECO:0000256" key="4">
    <source>
        <dbReference type="ARBA" id="ARBA00022692"/>
    </source>
</evidence>
<gene>
    <name evidence="17" type="ORF">BCR44DRAFT_1034523</name>
</gene>
<dbReference type="InterPro" id="IPR047871">
    <property type="entry name" value="K_chnl_Slo-like"/>
</dbReference>
<evidence type="ECO:0000259" key="16">
    <source>
        <dbReference type="Pfam" id="PF22614"/>
    </source>
</evidence>
<dbReference type="Gene3D" id="1.10.287.70">
    <property type="match status" value="1"/>
</dbReference>
<feature type="domain" description="Potassium channel" evidence="15">
    <location>
        <begin position="430"/>
        <end position="493"/>
    </location>
</feature>
<evidence type="ECO:0000256" key="13">
    <source>
        <dbReference type="SAM" id="Phobius"/>
    </source>
</evidence>
<keyword evidence="2" id="KW-0813">Transport</keyword>
<feature type="transmembrane region" description="Helical" evidence="13">
    <location>
        <begin position="271"/>
        <end position="293"/>
    </location>
</feature>
<evidence type="ECO:0000256" key="8">
    <source>
        <dbReference type="ARBA" id="ARBA00023065"/>
    </source>
</evidence>
<keyword evidence="9 13" id="KW-0472">Membrane</keyword>